<keyword evidence="2" id="KW-0507">mRNA processing</keyword>
<evidence type="ECO:0000256" key="6">
    <source>
        <dbReference type="ARBA" id="ARBA00022844"/>
    </source>
</evidence>
<sequence length="438" mass="51117">MEEDLRSKDSITETIVEKRLEQIVEKAQERIDKETAANPELRFALDIVERFLKKKKRVCYGGTAMNAQLPKELQFYSEEKDLPDYDFFTPNIQEDTDEIINDLKKAGFEEVANRVGMHDGTKKILVNYVAVADISEMESDVYEKIQKRSVIIKGFHYTDPDILRMMMYLELSRPKGEVKRWLKVYDRLQLMNKAFPMKKCVKEERKPKEIPLELRKQIHEFCIENKKILAGARLEKVYFKSMEASTPILWETREGGAVVFYSQDPKKDALTLRQRLRLPQLDIRYFPAMGEVVPARLEMSVGKKPFALLIQETACHSFNTMKDEKGRTVLIASLDTLISLYLSLAIFTRDEKYIFGFSLMCAAERFIDVNTKLQRSKRIGQFPPFPLFCRGYQKGYPTLLREKVERIAKEKASAKIKQLLGKQSTRRVKKRKNKTHKK</sequence>
<reference evidence="10" key="1">
    <citation type="journal article" date="2020" name="Nature">
        <title>Giant virus diversity and host interactions through global metagenomics.</title>
        <authorList>
            <person name="Schulz F."/>
            <person name="Roux S."/>
            <person name="Paez-Espino D."/>
            <person name="Jungbluth S."/>
            <person name="Walsh D.A."/>
            <person name="Denef V.J."/>
            <person name="McMahon K.D."/>
            <person name="Konstantinidis K.T."/>
            <person name="Eloe-Fadrosh E.A."/>
            <person name="Kyrpides N.C."/>
            <person name="Woyke T."/>
        </authorList>
    </citation>
    <scope>NUCLEOTIDE SEQUENCE</scope>
    <source>
        <strain evidence="10">GVMAG-M-3300010158-60</strain>
    </source>
</reference>
<dbReference type="EMBL" id="MN739107">
    <property type="protein sequence ID" value="QHS89264.1"/>
    <property type="molecule type" value="Genomic_DNA"/>
</dbReference>
<comment type="subcellular location">
    <subcellularLocation>
        <location evidence="1">Virion</location>
    </subcellularLocation>
</comment>
<feature type="domain" description="Poly(A) polymerase catalytic subunit" evidence="9">
    <location>
        <begin position="46"/>
        <end position="174"/>
    </location>
</feature>
<evidence type="ECO:0000256" key="1">
    <source>
        <dbReference type="ARBA" id="ARBA00004328"/>
    </source>
</evidence>
<dbReference type="GO" id="GO:0044423">
    <property type="term" value="C:virion component"/>
    <property type="evidence" value="ECO:0007669"/>
    <property type="project" value="UniProtKB-KW"/>
</dbReference>
<accession>A0A6C0BBT8</accession>
<evidence type="ECO:0000256" key="2">
    <source>
        <dbReference type="ARBA" id="ARBA00022664"/>
    </source>
</evidence>
<evidence type="ECO:0000259" key="9">
    <source>
        <dbReference type="Pfam" id="PF19244"/>
    </source>
</evidence>
<evidence type="ECO:0000256" key="7">
    <source>
        <dbReference type="ARBA" id="ARBA00023163"/>
    </source>
</evidence>
<keyword evidence="4" id="KW-0547">Nucleotide-binding</keyword>
<name>A0A6C0BBT8_9ZZZZ</name>
<dbReference type="InterPro" id="IPR045355">
    <property type="entry name" value="PolyA_pol_cat_su"/>
</dbReference>
<dbReference type="GO" id="GO:0016740">
    <property type="term" value="F:transferase activity"/>
    <property type="evidence" value="ECO:0007669"/>
    <property type="project" value="UniProtKB-KW"/>
</dbReference>
<dbReference type="GO" id="GO:0006397">
    <property type="term" value="P:mRNA processing"/>
    <property type="evidence" value="ECO:0007669"/>
    <property type="project" value="UniProtKB-KW"/>
</dbReference>
<keyword evidence="7" id="KW-0804">Transcription</keyword>
<dbReference type="AlphaFoldDB" id="A0A6C0BBT8"/>
<evidence type="ECO:0000256" key="4">
    <source>
        <dbReference type="ARBA" id="ARBA00022741"/>
    </source>
</evidence>
<protein>
    <recommendedName>
        <fullName evidence="9">Poly(A) polymerase catalytic subunit domain-containing protein</fullName>
    </recommendedName>
</protein>
<feature type="region of interest" description="Disordered" evidence="8">
    <location>
        <begin position="419"/>
        <end position="438"/>
    </location>
</feature>
<dbReference type="GO" id="GO:0005524">
    <property type="term" value="F:ATP binding"/>
    <property type="evidence" value="ECO:0007669"/>
    <property type="project" value="UniProtKB-KW"/>
</dbReference>
<evidence type="ECO:0000256" key="3">
    <source>
        <dbReference type="ARBA" id="ARBA00022679"/>
    </source>
</evidence>
<keyword evidence="5" id="KW-0067">ATP-binding</keyword>
<feature type="compositionally biased region" description="Basic residues" evidence="8">
    <location>
        <begin position="424"/>
        <end position="438"/>
    </location>
</feature>
<evidence type="ECO:0000313" key="10">
    <source>
        <dbReference type="EMBL" id="QHS89264.1"/>
    </source>
</evidence>
<evidence type="ECO:0000256" key="8">
    <source>
        <dbReference type="SAM" id="MobiDB-lite"/>
    </source>
</evidence>
<keyword evidence="3" id="KW-0808">Transferase</keyword>
<organism evidence="10">
    <name type="scientific">viral metagenome</name>
    <dbReference type="NCBI Taxonomy" id="1070528"/>
    <lineage>
        <taxon>unclassified sequences</taxon>
        <taxon>metagenomes</taxon>
        <taxon>organismal metagenomes</taxon>
    </lineage>
</organism>
<evidence type="ECO:0000256" key="5">
    <source>
        <dbReference type="ARBA" id="ARBA00022840"/>
    </source>
</evidence>
<dbReference type="Pfam" id="PF19244">
    <property type="entry name" value="Poly_A_pol_cat"/>
    <property type="match status" value="1"/>
</dbReference>
<proteinExistence type="predicted"/>
<keyword evidence="6" id="KW-0946">Virion</keyword>